<evidence type="ECO:0000256" key="1">
    <source>
        <dbReference type="ARBA" id="ARBA00022723"/>
    </source>
</evidence>
<keyword evidence="1" id="KW-0479">Metal-binding</keyword>
<dbReference type="Gene3D" id="3.30.1120.10">
    <property type="match status" value="1"/>
</dbReference>
<gene>
    <name evidence="3" type="ORF">KP79_PYT20063</name>
</gene>
<dbReference type="EMBL" id="NEDP02005220">
    <property type="protein sequence ID" value="OWF42819.1"/>
    <property type="molecule type" value="Genomic_DNA"/>
</dbReference>
<dbReference type="GO" id="GO:0008484">
    <property type="term" value="F:sulfuric ester hydrolase activity"/>
    <property type="evidence" value="ECO:0007669"/>
    <property type="project" value="InterPro"/>
</dbReference>
<dbReference type="InterPro" id="IPR047115">
    <property type="entry name" value="ARSB"/>
</dbReference>
<accession>A0A210Q2C1</accession>
<dbReference type="OrthoDB" id="103349at2759"/>
<evidence type="ECO:0000256" key="2">
    <source>
        <dbReference type="ARBA" id="ARBA00023180"/>
    </source>
</evidence>
<evidence type="ECO:0000313" key="4">
    <source>
        <dbReference type="Proteomes" id="UP000242188"/>
    </source>
</evidence>
<dbReference type="PANTHER" id="PTHR10342">
    <property type="entry name" value="ARYLSULFATASE"/>
    <property type="match status" value="1"/>
</dbReference>
<keyword evidence="4" id="KW-1185">Reference proteome</keyword>
<dbReference type="STRING" id="6573.A0A210Q2C1"/>
<dbReference type="PANTHER" id="PTHR10342:SF273">
    <property type="entry name" value="RE14504P"/>
    <property type="match status" value="1"/>
</dbReference>
<organism evidence="3 4">
    <name type="scientific">Mizuhopecten yessoensis</name>
    <name type="common">Japanese scallop</name>
    <name type="synonym">Patinopecten yessoensis</name>
    <dbReference type="NCBI Taxonomy" id="6573"/>
    <lineage>
        <taxon>Eukaryota</taxon>
        <taxon>Metazoa</taxon>
        <taxon>Spiralia</taxon>
        <taxon>Lophotrochozoa</taxon>
        <taxon>Mollusca</taxon>
        <taxon>Bivalvia</taxon>
        <taxon>Autobranchia</taxon>
        <taxon>Pteriomorphia</taxon>
        <taxon>Pectinida</taxon>
        <taxon>Pectinoidea</taxon>
        <taxon>Pectinidae</taxon>
        <taxon>Mizuhopecten</taxon>
    </lineage>
</organism>
<keyword evidence="2" id="KW-0325">Glycoprotein</keyword>
<dbReference type="Proteomes" id="UP000242188">
    <property type="component" value="Unassembled WGS sequence"/>
</dbReference>
<dbReference type="GO" id="GO:0046872">
    <property type="term" value="F:metal ion binding"/>
    <property type="evidence" value="ECO:0007669"/>
    <property type="project" value="UniProtKB-KW"/>
</dbReference>
<sequence>MNPALQGQAAIGVGDYKPIEGCPGLYPGWYKPETETINLQTKKNDINTTDDERYKETLNDDPYEHHDLSLSHSNIAEELSKKIAEYHKQMIPANFAKNSAAFNPEHFKGYWSPGCC</sequence>
<name>A0A210Q2C1_MIZYE</name>
<dbReference type="AlphaFoldDB" id="A0A210Q2C1"/>
<proteinExistence type="predicted"/>
<reference evidence="3 4" key="1">
    <citation type="journal article" date="2017" name="Nat. Ecol. Evol.">
        <title>Scallop genome provides insights into evolution of bilaterian karyotype and development.</title>
        <authorList>
            <person name="Wang S."/>
            <person name="Zhang J."/>
            <person name="Jiao W."/>
            <person name="Li J."/>
            <person name="Xun X."/>
            <person name="Sun Y."/>
            <person name="Guo X."/>
            <person name="Huan P."/>
            <person name="Dong B."/>
            <person name="Zhang L."/>
            <person name="Hu X."/>
            <person name="Sun X."/>
            <person name="Wang J."/>
            <person name="Zhao C."/>
            <person name="Wang Y."/>
            <person name="Wang D."/>
            <person name="Huang X."/>
            <person name="Wang R."/>
            <person name="Lv J."/>
            <person name="Li Y."/>
            <person name="Zhang Z."/>
            <person name="Liu B."/>
            <person name="Lu W."/>
            <person name="Hui Y."/>
            <person name="Liang J."/>
            <person name="Zhou Z."/>
            <person name="Hou R."/>
            <person name="Li X."/>
            <person name="Liu Y."/>
            <person name="Li H."/>
            <person name="Ning X."/>
            <person name="Lin Y."/>
            <person name="Zhao L."/>
            <person name="Xing Q."/>
            <person name="Dou J."/>
            <person name="Li Y."/>
            <person name="Mao J."/>
            <person name="Guo H."/>
            <person name="Dou H."/>
            <person name="Li T."/>
            <person name="Mu C."/>
            <person name="Jiang W."/>
            <person name="Fu Q."/>
            <person name="Fu X."/>
            <person name="Miao Y."/>
            <person name="Liu J."/>
            <person name="Yu Q."/>
            <person name="Li R."/>
            <person name="Liao H."/>
            <person name="Li X."/>
            <person name="Kong Y."/>
            <person name="Jiang Z."/>
            <person name="Chourrout D."/>
            <person name="Li R."/>
            <person name="Bao Z."/>
        </authorList>
    </citation>
    <scope>NUCLEOTIDE SEQUENCE [LARGE SCALE GENOMIC DNA]</scope>
    <source>
        <strain evidence="3 4">PY_sf001</strain>
    </source>
</reference>
<comment type="caution">
    <text evidence="3">The sequence shown here is derived from an EMBL/GenBank/DDBJ whole genome shotgun (WGS) entry which is preliminary data.</text>
</comment>
<evidence type="ECO:0000313" key="3">
    <source>
        <dbReference type="EMBL" id="OWF42819.1"/>
    </source>
</evidence>
<protein>
    <submittedName>
        <fullName evidence="3">Arylsulfatase I</fullName>
    </submittedName>
</protein>